<organism evidence="2 3">
    <name type="scientific">Nepenthes gracilis</name>
    <name type="common">Slender pitcher plant</name>
    <dbReference type="NCBI Taxonomy" id="150966"/>
    <lineage>
        <taxon>Eukaryota</taxon>
        <taxon>Viridiplantae</taxon>
        <taxon>Streptophyta</taxon>
        <taxon>Embryophyta</taxon>
        <taxon>Tracheophyta</taxon>
        <taxon>Spermatophyta</taxon>
        <taxon>Magnoliopsida</taxon>
        <taxon>eudicotyledons</taxon>
        <taxon>Gunneridae</taxon>
        <taxon>Pentapetalae</taxon>
        <taxon>Caryophyllales</taxon>
        <taxon>Nepenthaceae</taxon>
        <taxon>Nepenthes</taxon>
    </lineage>
</organism>
<gene>
    <name evidence="2" type="ORF">Nepgr_021230</name>
</gene>
<accession>A0AAD3SYB5</accession>
<proteinExistence type="predicted"/>
<name>A0AAD3SYB5_NEPGR</name>
<evidence type="ECO:0000313" key="3">
    <source>
        <dbReference type="Proteomes" id="UP001279734"/>
    </source>
</evidence>
<dbReference type="Proteomes" id="UP001279734">
    <property type="component" value="Unassembled WGS sequence"/>
</dbReference>
<evidence type="ECO:0000313" key="2">
    <source>
        <dbReference type="EMBL" id="GMH19389.1"/>
    </source>
</evidence>
<feature type="compositionally biased region" description="Basic and acidic residues" evidence="1">
    <location>
        <begin position="182"/>
        <end position="192"/>
    </location>
</feature>
<dbReference type="EMBL" id="BSYO01000020">
    <property type="protein sequence ID" value="GMH19389.1"/>
    <property type="molecule type" value="Genomic_DNA"/>
</dbReference>
<comment type="caution">
    <text evidence="2">The sequence shown here is derived from an EMBL/GenBank/DDBJ whole genome shotgun (WGS) entry which is preliminary data.</text>
</comment>
<dbReference type="AlphaFoldDB" id="A0AAD3SYB5"/>
<feature type="region of interest" description="Disordered" evidence="1">
    <location>
        <begin position="138"/>
        <end position="203"/>
    </location>
</feature>
<feature type="compositionally biased region" description="Basic and acidic residues" evidence="1">
    <location>
        <begin position="143"/>
        <end position="166"/>
    </location>
</feature>
<keyword evidence="3" id="KW-1185">Reference proteome</keyword>
<evidence type="ECO:0000256" key="1">
    <source>
        <dbReference type="SAM" id="MobiDB-lite"/>
    </source>
</evidence>
<reference evidence="2" key="1">
    <citation type="submission" date="2023-05" db="EMBL/GenBank/DDBJ databases">
        <title>Nepenthes gracilis genome sequencing.</title>
        <authorList>
            <person name="Fukushima K."/>
        </authorList>
    </citation>
    <scope>NUCLEOTIDE SEQUENCE</scope>
    <source>
        <strain evidence="2">SING2019-196</strain>
    </source>
</reference>
<protein>
    <submittedName>
        <fullName evidence="2">Uncharacterized protein</fullName>
    </submittedName>
</protein>
<sequence length="203" mass="22012">MLGYHIFVDRMNTIEKAPKPKPLAKPELGAPEPSFVTCSHAIPEHLIQPLSTTVGMNESDTHVGYDMFVDRMNTIGKAPKPKPEAIPERGSPERAFRRFSCPVLEHLIIQPVSSTVGMNGNDTHVGYHMFVQGMTTNGIAPEGKPEAKLERGAPEPNREGKPERGAPEPSEGMTTNGIPPKGKPEAILKQEEPEPGGCCCSIL</sequence>